<evidence type="ECO:0000256" key="10">
    <source>
        <dbReference type="ARBA" id="ARBA00022989"/>
    </source>
</evidence>
<gene>
    <name evidence="13 17" type="primary">ftsH</name>
    <name evidence="17" type="ORF">OF376_02775</name>
</gene>
<dbReference type="InterPro" id="IPR037219">
    <property type="entry name" value="Peptidase_M41-like"/>
</dbReference>
<evidence type="ECO:0000256" key="13">
    <source>
        <dbReference type="HAMAP-Rule" id="MF_01458"/>
    </source>
</evidence>
<comment type="similarity">
    <text evidence="2 13">In the C-terminal section; belongs to the peptidase M41 family.</text>
</comment>
<evidence type="ECO:0000256" key="1">
    <source>
        <dbReference type="ARBA" id="ARBA00004370"/>
    </source>
</evidence>
<evidence type="ECO:0000256" key="8">
    <source>
        <dbReference type="ARBA" id="ARBA00022833"/>
    </source>
</evidence>
<dbReference type="Gene3D" id="1.20.58.760">
    <property type="entry name" value="Peptidase M41"/>
    <property type="match status" value="1"/>
</dbReference>
<dbReference type="Pfam" id="PF00004">
    <property type="entry name" value="AAA"/>
    <property type="match status" value="1"/>
</dbReference>
<sequence>MNTKQTIWQKIRHFFANDSTDDKPDLSQPKKPNLSSEDKKRNKRKIIIIAIVITLLVALAIGLIVYFSLPSNEVPLFVKSAVLTNNGELKIYADPYDSGQATILAREGLNTFFIFKPEYLANPHTKIFLETPMTYQIAYRDPTSGYIFEFRVAIDKEKTDYLLGSTHLSELFAGQNNWFHQSLQRLGYRPQGFDARVIISPIISILLMFIFIYLFSRMARAQNDAIMGSNKQSAKLTRSNVRFYDVAGIAEVKNELIEIVDFLKNPKKYVAAGARIPKGVMLYGPPGTGKTLIAKAVAGEANVPFFQTTGSSFEDTFVGVGARRVRELFAKAKKVAPAIIFIDEIDSVAKKRGNSLNNLQDQTINQLLSELDGFETSSGVIVMAATNRLDTLDEAILRPGRFDRHISVNLPDLNERRDILKIHAKNKNISKKVELLEVARRTPGFSGAQLENVLNEAALLAVRDNSLTIKMAHLDEAIDRVVAGPARPHKVIEDYEKKQIAYHEAGHALAGLYAPGTEIVQKITIIPRGQALGYTLQTPEKAESVLQTKQQLLNHMRVALAGRAAEEIIFGLDQITTGAANDFYKVARIARGIVAQFGMTDFSLAQLVPTEGVDNPYRNTYSEQTAYKIDQEVEKLVQQEYKNAKQVIMDHRDELELMVETLLELETILRPQIQYIHEHKQLPPEVLTAREERLKNATNLNDNE</sequence>
<name>A0ABT3BN70_9BACT</name>
<dbReference type="InterPro" id="IPR041569">
    <property type="entry name" value="AAA_lid_3"/>
</dbReference>
<comment type="cofactor">
    <cofactor evidence="13">
        <name>Zn(2+)</name>
        <dbReference type="ChEBI" id="CHEBI:29105"/>
    </cofactor>
    <text evidence="13">Binds 1 zinc ion per subunit.</text>
</comment>
<keyword evidence="9 13" id="KW-0067">ATP-binding</keyword>
<comment type="similarity">
    <text evidence="13">In the central section; belongs to the AAA ATPase family.</text>
</comment>
<evidence type="ECO:0000256" key="3">
    <source>
        <dbReference type="ARBA" id="ARBA00022670"/>
    </source>
</evidence>
<feature type="domain" description="AAA+ ATPase" evidence="16">
    <location>
        <begin position="276"/>
        <end position="412"/>
    </location>
</feature>
<feature type="active site" evidence="13">
    <location>
        <position position="504"/>
    </location>
</feature>
<evidence type="ECO:0000256" key="6">
    <source>
        <dbReference type="ARBA" id="ARBA00022741"/>
    </source>
</evidence>
<keyword evidence="13" id="KW-1003">Cell membrane</keyword>
<dbReference type="HAMAP" id="MF_01458">
    <property type="entry name" value="FtsH"/>
    <property type="match status" value="1"/>
</dbReference>
<dbReference type="InterPro" id="IPR005936">
    <property type="entry name" value="FtsH"/>
</dbReference>
<dbReference type="InterPro" id="IPR027417">
    <property type="entry name" value="P-loop_NTPase"/>
</dbReference>
<comment type="subcellular location">
    <subcellularLocation>
        <location evidence="13">Cell membrane</location>
        <topology evidence="13">Multi-pass membrane protein</topology>
        <orientation evidence="13">Cytoplasmic side</orientation>
    </subcellularLocation>
    <subcellularLocation>
        <location evidence="1">Membrane</location>
    </subcellularLocation>
</comment>
<evidence type="ECO:0000256" key="7">
    <source>
        <dbReference type="ARBA" id="ARBA00022801"/>
    </source>
</evidence>
<feature type="binding site" evidence="13">
    <location>
        <position position="582"/>
    </location>
    <ligand>
        <name>Zn(2+)</name>
        <dbReference type="ChEBI" id="CHEBI:29105"/>
        <note>catalytic</note>
    </ligand>
</feature>
<dbReference type="RefSeq" id="WP_263821998.1">
    <property type="nucleotide sequence ID" value="NZ_JAOXHL010000003.1"/>
</dbReference>
<evidence type="ECO:0000256" key="14">
    <source>
        <dbReference type="RuleBase" id="RU003651"/>
    </source>
</evidence>
<evidence type="ECO:0000256" key="11">
    <source>
        <dbReference type="ARBA" id="ARBA00023049"/>
    </source>
</evidence>
<feature type="binding site" evidence="13">
    <location>
        <begin position="284"/>
        <end position="291"/>
    </location>
    <ligand>
        <name>ATP</name>
        <dbReference type="ChEBI" id="CHEBI:30616"/>
    </ligand>
</feature>
<dbReference type="SMART" id="SM00382">
    <property type="entry name" value="AAA"/>
    <property type="match status" value="1"/>
</dbReference>
<proteinExistence type="inferred from homology"/>
<comment type="function">
    <text evidence="13">Acts as a processive, ATP-dependent zinc metallopeptidase for both cytoplasmic and membrane proteins. Plays a role in the quality control of integral membrane proteins.</text>
</comment>
<dbReference type="SUPFAM" id="SSF52540">
    <property type="entry name" value="P-loop containing nucleoside triphosphate hydrolases"/>
    <property type="match status" value="1"/>
</dbReference>
<comment type="similarity">
    <text evidence="14">Belongs to the AAA ATPase family.</text>
</comment>
<keyword evidence="7 13" id="KW-0378">Hydrolase</keyword>
<dbReference type="InterPro" id="IPR003593">
    <property type="entry name" value="AAA+_ATPase"/>
</dbReference>
<evidence type="ECO:0000256" key="9">
    <source>
        <dbReference type="ARBA" id="ARBA00022840"/>
    </source>
</evidence>
<dbReference type="EMBL" id="JAOXHL010000003">
    <property type="protein sequence ID" value="MCV3728687.1"/>
    <property type="molecule type" value="Genomic_DNA"/>
</dbReference>
<reference evidence="17 18" key="1">
    <citation type="journal article" date="2020" name="Int. J. Syst. Evol. Microbiol.">
        <title>Ureaplasma miroungigenitalium sp. nov. isolated from northern elephant seals (Mirounga angustirostris) and Ureaplasma zalophigenitalium sp. nov. isolated from California sea lions (Zalophus californianus).</title>
        <authorList>
            <person name="Volokhov D.V."/>
            <person name="Gulland F.M."/>
            <person name="Gao Y."/>
            <person name="Chizhikov V.E."/>
        </authorList>
    </citation>
    <scope>NUCLEOTIDE SEQUENCE [LARGE SCALE GENOMIC DNA]</scope>
    <source>
        <strain evidence="17 18">ES3182-GEN</strain>
    </source>
</reference>
<dbReference type="Gene3D" id="1.10.8.60">
    <property type="match status" value="1"/>
</dbReference>
<evidence type="ECO:0000313" key="17">
    <source>
        <dbReference type="EMBL" id="MCV3728687.1"/>
    </source>
</evidence>
<evidence type="ECO:0000313" key="18">
    <source>
        <dbReference type="Proteomes" id="UP001208245"/>
    </source>
</evidence>
<evidence type="ECO:0000256" key="2">
    <source>
        <dbReference type="ARBA" id="ARBA00010044"/>
    </source>
</evidence>
<organism evidence="17 18">
    <name type="scientific">Ureaplasma miroungigenitalium</name>
    <dbReference type="NCBI Taxonomy" id="1042321"/>
    <lineage>
        <taxon>Bacteria</taxon>
        <taxon>Bacillati</taxon>
        <taxon>Mycoplasmatota</taxon>
        <taxon>Mycoplasmoidales</taxon>
        <taxon>Mycoplasmoidaceae</taxon>
        <taxon>Ureaplasma</taxon>
    </lineage>
</organism>
<dbReference type="Pfam" id="PF01434">
    <property type="entry name" value="Peptidase_M41"/>
    <property type="match status" value="1"/>
</dbReference>
<comment type="subunit">
    <text evidence="13">Homohexamer.</text>
</comment>
<keyword evidence="6 13" id="KW-0547">Nucleotide-binding</keyword>
<feature type="binding site" evidence="13">
    <location>
        <position position="503"/>
    </location>
    <ligand>
        <name>Zn(2+)</name>
        <dbReference type="ChEBI" id="CHEBI:29105"/>
        <note>catalytic</note>
    </ligand>
</feature>
<dbReference type="InterPro" id="IPR003960">
    <property type="entry name" value="ATPase_AAA_CS"/>
</dbReference>
<dbReference type="Gene3D" id="3.40.50.300">
    <property type="entry name" value="P-loop containing nucleotide triphosphate hydrolases"/>
    <property type="match status" value="1"/>
</dbReference>
<dbReference type="PANTHER" id="PTHR23076">
    <property type="entry name" value="METALLOPROTEASE M41 FTSH"/>
    <property type="match status" value="1"/>
</dbReference>
<dbReference type="SUPFAM" id="SSF140990">
    <property type="entry name" value="FtsH protease domain-like"/>
    <property type="match status" value="1"/>
</dbReference>
<dbReference type="Pfam" id="PF17862">
    <property type="entry name" value="AAA_lid_3"/>
    <property type="match status" value="1"/>
</dbReference>
<dbReference type="InterPro" id="IPR003959">
    <property type="entry name" value="ATPase_AAA_core"/>
</dbReference>
<protein>
    <recommendedName>
        <fullName evidence="13">ATP-dependent zinc metalloprotease FtsH</fullName>
        <ecNumber evidence="13">3.4.24.-</ecNumber>
    </recommendedName>
</protein>
<dbReference type="CDD" id="cd19501">
    <property type="entry name" value="RecA-like_FtsH"/>
    <property type="match status" value="1"/>
</dbReference>
<dbReference type="PANTHER" id="PTHR23076:SF97">
    <property type="entry name" value="ATP-DEPENDENT ZINC METALLOPROTEASE YME1L1"/>
    <property type="match status" value="1"/>
</dbReference>
<keyword evidence="18" id="KW-1185">Reference proteome</keyword>
<keyword evidence="4 13" id="KW-0812">Transmembrane</keyword>
<feature type="region of interest" description="Disordered" evidence="15">
    <location>
        <begin position="19"/>
        <end position="38"/>
    </location>
</feature>
<feature type="transmembrane region" description="Helical" evidence="13">
    <location>
        <begin position="195"/>
        <end position="215"/>
    </location>
</feature>
<keyword evidence="11 13" id="KW-0482">Metalloprotease</keyword>
<keyword evidence="8 13" id="KW-0862">Zinc</keyword>
<keyword evidence="12 13" id="KW-0472">Membrane</keyword>
<dbReference type="Proteomes" id="UP001208245">
    <property type="component" value="Unassembled WGS sequence"/>
</dbReference>
<dbReference type="InterPro" id="IPR000642">
    <property type="entry name" value="Peptidase_M41"/>
</dbReference>
<keyword evidence="10 13" id="KW-1133">Transmembrane helix</keyword>
<feature type="binding site" evidence="13">
    <location>
        <position position="507"/>
    </location>
    <ligand>
        <name>Zn(2+)</name>
        <dbReference type="ChEBI" id="CHEBI:29105"/>
        <note>catalytic</note>
    </ligand>
</feature>
<dbReference type="EC" id="3.4.24.-" evidence="13"/>
<dbReference type="NCBIfam" id="TIGR01241">
    <property type="entry name" value="FtsH_fam"/>
    <property type="match status" value="1"/>
</dbReference>
<keyword evidence="5 13" id="KW-0479">Metal-binding</keyword>
<evidence type="ECO:0000256" key="5">
    <source>
        <dbReference type="ARBA" id="ARBA00022723"/>
    </source>
</evidence>
<dbReference type="PROSITE" id="PS00674">
    <property type="entry name" value="AAA"/>
    <property type="match status" value="1"/>
</dbReference>
<evidence type="ECO:0000256" key="15">
    <source>
        <dbReference type="SAM" id="MobiDB-lite"/>
    </source>
</evidence>
<feature type="transmembrane region" description="Helical" evidence="13">
    <location>
        <begin position="46"/>
        <end position="69"/>
    </location>
</feature>
<accession>A0ABT3BN70</accession>
<evidence type="ECO:0000256" key="4">
    <source>
        <dbReference type="ARBA" id="ARBA00022692"/>
    </source>
</evidence>
<dbReference type="GO" id="GO:0008237">
    <property type="term" value="F:metallopeptidase activity"/>
    <property type="evidence" value="ECO:0007669"/>
    <property type="project" value="UniProtKB-KW"/>
</dbReference>
<keyword evidence="3 13" id="KW-0645">Protease</keyword>
<evidence type="ECO:0000256" key="12">
    <source>
        <dbReference type="ARBA" id="ARBA00023136"/>
    </source>
</evidence>
<evidence type="ECO:0000259" key="16">
    <source>
        <dbReference type="SMART" id="SM00382"/>
    </source>
</evidence>
<comment type="caution">
    <text evidence="17">The sequence shown here is derived from an EMBL/GenBank/DDBJ whole genome shotgun (WGS) entry which is preliminary data.</text>
</comment>